<proteinExistence type="predicted"/>
<keyword evidence="2" id="KW-1185">Reference proteome</keyword>
<reference evidence="1 2" key="1">
    <citation type="journal article" date="2023" name="BMC Biol.">
        <title>The compact genome of the sponge Oopsacas minuta (Hexactinellida) is lacking key metazoan core genes.</title>
        <authorList>
            <person name="Santini S."/>
            <person name="Schenkelaars Q."/>
            <person name="Jourda C."/>
            <person name="Duchesne M."/>
            <person name="Belahbib H."/>
            <person name="Rocher C."/>
            <person name="Selva M."/>
            <person name="Riesgo A."/>
            <person name="Vervoort M."/>
            <person name="Leys S.P."/>
            <person name="Kodjabachian L."/>
            <person name="Le Bivic A."/>
            <person name="Borchiellini C."/>
            <person name="Claverie J.M."/>
            <person name="Renard E."/>
        </authorList>
    </citation>
    <scope>NUCLEOTIDE SEQUENCE [LARGE SCALE GENOMIC DNA]</scope>
    <source>
        <strain evidence="1">SPO-2</strain>
    </source>
</reference>
<evidence type="ECO:0000313" key="2">
    <source>
        <dbReference type="Proteomes" id="UP001165289"/>
    </source>
</evidence>
<organism evidence="1 2">
    <name type="scientific">Oopsacas minuta</name>
    <dbReference type="NCBI Taxonomy" id="111878"/>
    <lineage>
        <taxon>Eukaryota</taxon>
        <taxon>Metazoa</taxon>
        <taxon>Porifera</taxon>
        <taxon>Hexactinellida</taxon>
        <taxon>Hexasterophora</taxon>
        <taxon>Lyssacinosida</taxon>
        <taxon>Leucopsacidae</taxon>
        <taxon>Oopsacas</taxon>
    </lineage>
</organism>
<accession>A0AAV7K1L5</accession>
<comment type="caution">
    <text evidence="1">The sequence shown here is derived from an EMBL/GenBank/DDBJ whole genome shotgun (WGS) entry which is preliminary data.</text>
</comment>
<sequence length="181" mass="21132">MYKRQTFEEVLDATFLDRGTGEIGKAVDEMLSGEENKDKVKKVKVSELVATIPYAPIAHPNSNDNFQQWLYRQKQKDQIIAREKLILRECSRQEALGMKEKKQMSNDAFKLWKFKKDIQSLNNKKQQQEIDKMLESIKEKPNKTETLPGYISTWSCDVHLAKKMQKVCPRSRPIKVELSLK</sequence>
<name>A0AAV7K1L5_9METZ</name>
<evidence type="ECO:0000313" key="1">
    <source>
        <dbReference type="EMBL" id="KAI6654848.1"/>
    </source>
</evidence>
<protein>
    <submittedName>
        <fullName evidence="1">Uncharacterized protein</fullName>
    </submittedName>
</protein>
<dbReference type="Proteomes" id="UP001165289">
    <property type="component" value="Unassembled WGS sequence"/>
</dbReference>
<dbReference type="AlphaFoldDB" id="A0AAV7K1L5"/>
<gene>
    <name evidence="1" type="ORF">LOD99_2727</name>
</gene>
<dbReference type="EMBL" id="JAKMXF010000221">
    <property type="protein sequence ID" value="KAI6654848.1"/>
    <property type="molecule type" value="Genomic_DNA"/>
</dbReference>